<keyword evidence="4 7" id="KW-0472">Membrane</keyword>
<dbReference type="PANTHER" id="PTHR33048:SF149">
    <property type="entry name" value="UBID FAMILY DECARBOXYLASE"/>
    <property type="match status" value="1"/>
</dbReference>
<comment type="subcellular location">
    <subcellularLocation>
        <location evidence="1">Membrane</location>
        <topology evidence="1">Multi-pass membrane protein</topology>
    </subcellularLocation>
</comment>
<evidence type="ECO:0000256" key="4">
    <source>
        <dbReference type="ARBA" id="ARBA00023136"/>
    </source>
</evidence>
<keyword evidence="2 7" id="KW-0812">Transmembrane</keyword>
<evidence type="ECO:0000256" key="6">
    <source>
        <dbReference type="SAM" id="MobiDB-lite"/>
    </source>
</evidence>
<comment type="similarity">
    <text evidence="5">Belongs to the SAT4 family.</text>
</comment>
<name>A0A6A6XFV2_9PLEO</name>
<dbReference type="Proteomes" id="UP000799757">
    <property type="component" value="Unassembled WGS sequence"/>
</dbReference>
<evidence type="ECO:0000256" key="7">
    <source>
        <dbReference type="SAM" id="Phobius"/>
    </source>
</evidence>
<reference evidence="9" key="1">
    <citation type="journal article" date="2020" name="Stud. Mycol.">
        <title>101 Dothideomycetes genomes: a test case for predicting lifestyles and emergence of pathogens.</title>
        <authorList>
            <person name="Haridas S."/>
            <person name="Albert R."/>
            <person name="Binder M."/>
            <person name="Bloem J."/>
            <person name="Labutti K."/>
            <person name="Salamov A."/>
            <person name="Andreopoulos B."/>
            <person name="Baker S."/>
            <person name="Barry K."/>
            <person name="Bills G."/>
            <person name="Bluhm B."/>
            <person name="Cannon C."/>
            <person name="Castanera R."/>
            <person name="Culley D."/>
            <person name="Daum C."/>
            <person name="Ezra D."/>
            <person name="Gonzalez J."/>
            <person name="Henrissat B."/>
            <person name="Kuo A."/>
            <person name="Liang C."/>
            <person name="Lipzen A."/>
            <person name="Lutzoni F."/>
            <person name="Magnuson J."/>
            <person name="Mondo S."/>
            <person name="Nolan M."/>
            <person name="Ohm R."/>
            <person name="Pangilinan J."/>
            <person name="Park H.-J."/>
            <person name="Ramirez L."/>
            <person name="Alfaro M."/>
            <person name="Sun H."/>
            <person name="Tritt A."/>
            <person name="Yoshinaga Y."/>
            <person name="Zwiers L.-H."/>
            <person name="Turgeon B."/>
            <person name="Goodwin S."/>
            <person name="Spatafora J."/>
            <person name="Crous P."/>
            <person name="Grigoriev I."/>
        </authorList>
    </citation>
    <scope>NUCLEOTIDE SEQUENCE</scope>
    <source>
        <strain evidence="9">CBS 109.77</strain>
    </source>
</reference>
<feature type="domain" description="Rhodopsin" evidence="8">
    <location>
        <begin position="29"/>
        <end position="264"/>
    </location>
</feature>
<evidence type="ECO:0000256" key="5">
    <source>
        <dbReference type="ARBA" id="ARBA00038359"/>
    </source>
</evidence>
<dbReference type="EMBL" id="MU001868">
    <property type="protein sequence ID" value="KAF2795138.1"/>
    <property type="molecule type" value="Genomic_DNA"/>
</dbReference>
<gene>
    <name evidence="9" type="ORF">K505DRAFT_273849</name>
</gene>
<sequence length="389" mass="44280">MSILQPEASIWYVLCWVVVCARYVSKRMRLGTWRGLQADDYLVVPAMMTLTILMALLHVIVHTSSNLIAPGEDVSSFGPEEIRERIYGSKLTIVVEQMHITTIWLLKACLLIMYGRMTELLPLHFAVKAVSIYVAISYFVMEMLWFTAWCRPFNQYWAVPTNSTQCSAMINHLITNATLNISSDVMIMLIPLPLVFKVKIPLEKKLVLGGIFFIGVFTIFAAAKNKYESFKNPFSTNWMIWYLREAFTAMLCVNLPLTRPFVQRIFSLKDWTTPQTTTSHVYDTHSRQSAFRLRGNSITTTVTGGSSPAEPAPALSREGRRIDEEYVVERSGVIEIRCDTEVTVESGERRIARRKDSDVSVLEIETRKGEDQPVYPGRESYNVHPGSKL</sequence>
<proteinExistence type="inferred from homology"/>
<dbReference type="Pfam" id="PF20684">
    <property type="entry name" value="Fung_rhodopsin"/>
    <property type="match status" value="1"/>
</dbReference>
<feature type="transmembrane region" description="Helical" evidence="7">
    <location>
        <begin position="6"/>
        <end position="25"/>
    </location>
</feature>
<feature type="transmembrane region" description="Helical" evidence="7">
    <location>
        <begin position="126"/>
        <end position="149"/>
    </location>
</feature>
<dbReference type="GO" id="GO:0016020">
    <property type="term" value="C:membrane"/>
    <property type="evidence" value="ECO:0007669"/>
    <property type="project" value="UniProtKB-SubCell"/>
</dbReference>
<feature type="transmembrane region" description="Helical" evidence="7">
    <location>
        <begin position="41"/>
        <end position="61"/>
    </location>
</feature>
<evidence type="ECO:0000256" key="2">
    <source>
        <dbReference type="ARBA" id="ARBA00022692"/>
    </source>
</evidence>
<dbReference type="PANTHER" id="PTHR33048">
    <property type="entry name" value="PTH11-LIKE INTEGRAL MEMBRANE PROTEIN (AFU_ORTHOLOGUE AFUA_5G11245)"/>
    <property type="match status" value="1"/>
</dbReference>
<dbReference type="InterPro" id="IPR049326">
    <property type="entry name" value="Rhodopsin_dom_fungi"/>
</dbReference>
<protein>
    <recommendedName>
        <fullName evidence="8">Rhodopsin domain-containing protein</fullName>
    </recommendedName>
</protein>
<evidence type="ECO:0000256" key="1">
    <source>
        <dbReference type="ARBA" id="ARBA00004141"/>
    </source>
</evidence>
<feature type="transmembrane region" description="Helical" evidence="7">
    <location>
        <begin position="206"/>
        <end position="223"/>
    </location>
</feature>
<keyword evidence="10" id="KW-1185">Reference proteome</keyword>
<evidence type="ECO:0000256" key="3">
    <source>
        <dbReference type="ARBA" id="ARBA00022989"/>
    </source>
</evidence>
<feature type="transmembrane region" description="Helical" evidence="7">
    <location>
        <begin position="238"/>
        <end position="257"/>
    </location>
</feature>
<evidence type="ECO:0000313" key="9">
    <source>
        <dbReference type="EMBL" id="KAF2795138.1"/>
    </source>
</evidence>
<accession>A0A6A6XFV2</accession>
<organism evidence="9 10">
    <name type="scientific">Melanomma pulvis-pyrius CBS 109.77</name>
    <dbReference type="NCBI Taxonomy" id="1314802"/>
    <lineage>
        <taxon>Eukaryota</taxon>
        <taxon>Fungi</taxon>
        <taxon>Dikarya</taxon>
        <taxon>Ascomycota</taxon>
        <taxon>Pezizomycotina</taxon>
        <taxon>Dothideomycetes</taxon>
        <taxon>Pleosporomycetidae</taxon>
        <taxon>Pleosporales</taxon>
        <taxon>Melanommataceae</taxon>
        <taxon>Melanomma</taxon>
    </lineage>
</organism>
<evidence type="ECO:0000259" key="8">
    <source>
        <dbReference type="Pfam" id="PF20684"/>
    </source>
</evidence>
<feature type="region of interest" description="Disordered" evidence="6">
    <location>
        <begin position="363"/>
        <end position="389"/>
    </location>
</feature>
<dbReference type="OrthoDB" id="3903189at2759"/>
<keyword evidence="3 7" id="KW-1133">Transmembrane helix</keyword>
<dbReference type="InterPro" id="IPR052337">
    <property type="entry name" value="SAT4-like"/>
</dbReference>
<dbReference type="AlphaFoldDB" id="A0A6A6XFV2"/>
<evidence type="ECO:0000313" key="10">
    <source>
        <dbReference type="Proteomes" id="UP000799757"/>
    </source>
</evidence>